<dbReference type="PIRSF" id="PIRSF035875">
    <property type="entry name" value="RNase_BN"/>
    <property type="match status" value="1"/>
</dbReference>
<keyword evidence="2" id="KW-1003">Cell membrane</keyword>
<dbReference type="NCBIfam" id="TIGR00765">
    <property type="entry name" value="yihY_not_rbn"/>
    <property type="match status" value="1"/>
</dbReference>
<proteinExistence type="predicted"/>
<keyword evidence="4 6" id="KW-1133">Transmembrane helix</keyword>
<feature type="transmembrane region" description="Helical" evidence="6">
    <location>
        <begin position="141"/>
        <end position="173"/>
    </location>
</feature>
<organism evidence="7 8">
    <name type="scientific">Cyclobacterium jeungdonense</name>
    <dbReference type="NCBI Taxonomy" id="708087"/>
    <lineage>
        <taxon>Bacteria</taxon>
        <taxon>Pseudomonadati</taxon>
        <taxon>Bacteroidota</taxon>
        <taxon>Cytophagia</taxon>
        <taxon>Cytophagales</taxon>
        <taxon>Cyclobacteriaceae</taxon>
        <taxon>Cyclobacterium</taxon>
    </lineage>
</organism>
<dbReference type="EMBL" id="JAUFQS010000047">
    <property type="protein sequence ID" value="MDN3690384.1"/>
    <property type="molecule type" value="Genomic_DNA"/>
</dbReference>
<feature type="transmembrane region" description="Helical" evidence="6">
    <location>
        <begin position="220"/>
        <end position="239"/>
    </location>
</feature>
<evidence type="ECO:0000256" key="5">
    <source>
        <dbReference type="ARBA" id="ARBA00023136"/>
    </source>
</evidence>
<comment type="caution">
    <text evidence="7">The sequence shown here is derived from an EMBL/GenBank/DDBJ whole genome shotgun (WGS) entry which is preliminary data.</text>
</comment>
<dbReference type="Pfam" id="PF03631">
    <property type="entry name" value="Virul_fac_BrkB"/>
    <property type="match status" value="1"/>
</dbReference>
<feature type="transmembrane region" description="Helical" evidence="6">
    <location>
        <begin position="251"/>
        <end position="274"/>
    </location>
</feature>
<accession>A0ABT8CC37</accession>
<dbReference type="Proteomes" id="UP001236663">
    <property type="component" value="Unassembled WGS sequence"/>
</dbReference>
<evidence type="ECO:0000256" key="4">
    <source>
        <dbReference type="ARBA" id="ARBA00022989"/>
    </source>
</evidence>
<feature type="transmembrane region" description="Helical" evidence="6">
    <location>
        <begin position="99"/>
        <end position="120"/>
    </location>
</feature>
<feature type="transmembrane region" description="Helical" evidence="6">
    <location>
        <begin position="37"/>
        <end position="60"/>
    </location>
</feature>
<dbReference type="PANTHER" id="PTHR30213:SF1">
    <property type="entry name" value="INNER MEMBRANE PROTEIN YHJD"/>
    <property type="match status" value="1"/>
</dbReference>
<dbReference type="PANTHER" id="PTHR30213">
    <property type="entry name" value="INNER MEMBRANE PROTEIN YHJD"/>
    <property type="match status" value="1"/>
</dbReference>
<evidence type="ECO:0000256" key="1">
    <source>
        <dbReference type="ARBA" id="ARBA00004651"/>
    </source>
</evidence>
<name>A0ABT8CC37_9BACT</name>
<dbReference type="InterPro" id="IPR017039">
    <property type="entry name" value="Virul_fac_BrkB"/>
</dbReference>
<reference evidence="8" key="1">
    <citation type="journal article" date="2019" name="Int. J. Syst. Evol. Microbiol.">
        <title>The Global Catalogue of Microorganisms (GCM) 10K type strain sequencing project: providing services to taxonomists for standard genome sequencing and annotation.</title>
        <authorList>
            <consortium name="The Broad Institute Genomics Platform"/>
            <consortium name="The Broad Institute Genome Sequencing Center for Infectious Disease"/>
            <person name="Wu L."/>
            <person name="Ma J."/>
        </authorList>
    </citation>
    <scope>NUCLEOTIDE SEQUENCE [LARGE SCALE GENOMIC DNA]</scope>
    <source>
        <strain evidence="8">CECT 7706</strain>
    </source>
</reference>
<evidence type="ECO:0000256" key="6">
    <source>
        <dbReference type="SAM" id="Phobius"/>
    </source>
</evidence>
<keyword evidence="8" id="KW-1185">Reference proteome</keyword>
<comment type="subcellular location">
    <subcellularLocation>
        <location evidence="1">Cell membrane</location>
        <topology evidence="1">Multi-pass membrane protein</topology>
    </subcellularLocation>
</comment>
<keyword evidence="5 6" id="KW-0472">Membrane</keyword>
<protein>
    <submittedName>
        <fullName evidence="7">YihY/virulence factor BrkB family protein</fullName>
    </submittedName>
</protein>
<evidence type="ECO:0000256" key="2">
    <source>
        <dbReference type="ARBA" id="ARBA00022475"/>
    </source>
</evidence>
<evidence type="ECO:0000313" key="8">
    <source>
        <dbReference type="Proteomes" id="UP001236663"/>
    </source>
</evidence>
<sequence>MIKRKFKALKNYTVFEILIDSVKEFGKNNSITFAASTAFYTIFSLPALLIIVLNIASVLYSESTVKDELLNQVSELIGDDSANTLDDVMKNVSVSDRGIYARILGIGILVFSATTVFVSLQNSINHIWRIKSKPEKGILKFVVNRLLSFSMVASIGFLLLASLVADALIVIFLNYFSELFDSGTLRLASVINFFVTQGILILVFGLMYKILPDAVVKWKDVWLGAFVTMLLFGLGKYLIGLYMSNADVGSYYGTAGSLVIILIWVYYSAVIFLFGAQLTYFIAENVGGQITPIKQAVKIQTIEIDDDGLEDEEETSAT</sequence>
<evidence type="ECO:0000256" key="3">
    <source>
        <dbReference type="ARBA" id="ARBA00022692"/>
    </source>
</evidence>
<keyword evidence="3 6" id="KW-0812">Transmembrane</keyword>
<evidence type="ECO:0000313" key="7">
    <source>
        <dbReference type="EMBL" id="MDN3690384.1"/>
    </source>
</evidence>
<gene>
    <name evidence="7" type="ORF">QWZ15_21365</name>
</gene>
<feature type="transmembrane region" description="Helical" evidence="6">
    <location>
        <begin position="185"/>
        <end position="208"/>
    </location>
</feature>
<dbReference type="RefSeq" id="WP_163383124.1">
    <property type="nucleotide sequence ID" value="NZ_JAUFQS010000047.1"/>
</dbReference>